<dbReference type="PANTHER" id="PTHR33577:SF16">
    <property type="entry name" value="HEME HALOPEROXIDASE FAMILY PROFILE DOMAIN-CONTAINING PROTEIN"/>
    <property type="match status" value="1"/>
</dbReference>
<name>A0A165EFA8_EXIGL</name>
<keyword evidence="6" id="KW-0408">Iron</keyword>
<evidence type="ECO:0000256" key="4">
    <source>
        <dbReference type="ARBA" id="ARBA00022723"/>
    </source>
</evidence>
<dbReference type="Proteomes" id="UP000077266">
    <property type="component" value="Unassembled WGS sequence"/>
</dbReference>
<keyword evidence="2 10" id="KW-0575">Peroxidase</keyword>
<evidence type="ECO:0000256" key="8">
    <source>
        <dbReference type="SAM" id="SignalP"/>
    </source>
</evidence>
<evidence type="ECO:0000259" key="9">
    <source>
        <dbReference type="PROSITE" id="PS51405"/>
    </source>
</evidence>
<dbReference type="AlphaFoldDB" id="A0A165EFA8"/>
<dbReference type="EMBL" id="KV426144">
    <property type="protein sequence ID" value="KZV86804.1"/>
    <property type="molecule type" value="Genomic_DNA"/>
</dbReference>
<evidence type="ECO:0000256" key="1">
    <source>
        <dbReference type="ARBA" id="ARBA00001970"/>
    </source>
</evidence>
<organism evidence="10 11">
    <name type="scientific">Exidia glandulosa HHB12029</name>
    <dbReference type="NCBI Taxonomy" id="1314781"/>
    <lineage>
        <taxon>Eukaryota</taxon>
        <taxon>Fungi</taxon>
        <taxon>Dikarya</taxon>
        <taxon>Basidiomycota</taxon>
        <taxon>Agaricomycotina</taxon>
        <taxon>Agaricomycetes</taxon>
        <taxon>Auriculariales</taxon>
        <taxon>Exidiaceae</taxon>
        <taxon>Exidia</taxon>
    </lineage>
</organism>
<dbReference type="InterPro" id="IPR000028">
    <property type="entry name" value="Chloroperoxidase"/>
</dbReference>
<gene>
    <name evidence="10" type="ORF">EXIGLDRAFT_752620</name>
</gene>
<dbReference type="OrthoDB" id="2542103at2759"/>
<dbReference type="InParanoid" id="A0A165EFA8"/>
<feature type="domain" description="Heme haloperoxidase family profile" evidence="9">
    <location>
        <begin position="69"/>
        <end position="305"/>
    </location>
</feature>
<evidence type="ECO:0000256" key="3">
    <source>
        <dbReference type="ARBA" id="ARBA00022617"/>
    </source>
</evidence>
<accession>A0A165EFA8</accession>
<reference evidence="10 11" key="1">
    <citation type="journal article" date="2016" name="Mol. Biol. Evol.">
        <title>Comparative Genomics of Early-Diverging Mushroom-Forming Fungi Provides Insights into the Origins of Lignocellulose Decay Capabilities.</title>
        <authorList>
            <person name="Nagy L.G."/>
            <person name="Riley R."/>
            <person name="Tritt A."/>
            <person name="Adam C."/>
            <person name="Daum C."/>
            <person name="Floudas D."/>
            <person name="Sun H."/>
            <person name="Yadav J.S."/>
            <person name="Pangilinan J."/>
            <person name="Larsson K.H."/>
            <person name="Matsuura K."/>
            <person name="Barry K."/>
            <person name="Labutti K."/>
            <person name="Kuo R."/>
            <person name="Ohm R.A."/>
            <person name="Bhattacharya S.S."/>
            <person name="Shirouzu T."/>
            <person name="Yoshinaga Y."/>
            <person name="Martin F.M."/>
            <person name="Grigoriev I.V."/>
            <person name="Hibbett D.S."/>
        </authorList>
    </citation>
    <scope>NUCLEOTIDE SEQUENCE [LARGE SCALE GENOMIC DNA]</scope>
    <source>
        <strain evidence="10 11">HHB12029</strain>
    </source>
</reference>
<keyword evidence="8" id="KW-0732">Signal</keyword>
<comment type="similarity">
    <text evidence="7">Belongs to the chloroperoxidase family.</text>
</comment>
<dbReference type="PROSITE" id="PS51405">
    <property type="entry name" value="HEME_HALOPEROXIDASE"/>
    <property type="match status" value="1"/>
</dbReference>
<feature type="chain" id="PRO_5007857166" evidence="8">
    <location>
        <begin position="22"/>
        <end position="384"/>
    </location>
</feature>
<dbReference type="SUPFAM" id="SSF47571">
    <property type="entry name" value="Cloroperoxidase"/>
    <property type="match status" value="1"/>
</dbReference>
<protein>
    <submittedName>
        <fullName evidence="10">Cloroperoxidase</fullName>
    </submittedName>
</protein>
<keyword evidence="3" id="KW-0349">Heme</keyword>
<evidence type="ECO:0000256" key="2">
    <source>
        <dbReference type="ARBA" id="ARBA00022559"/>
    </source>
</evidence>
<keyword evidence="4" id="KW-0479">Metal-binding</keyword>
<dbReference type="PANTHER" id="PTHR33577">
    <property type="entry name" value="STERIGMATOCYSTIN BIOSYNTHESIS PEROXIDASE STCC-RELATED"/>
    <property type="match status" value="1"/>
</dbReference>
<dbReference type="GO" id="GO:0046872">
    <property type="term" value="F:metal ion binding"/>
    <property type="evidence" value="ECO:0007669"/>
    <property type="project" value="UniProtKB-KW"/>
</dbReference>
<dbReference type="Pfam" id="PF01328">
    <property type="entry name" value="Peroxidase_2"/>
    <property type="match status" value="1"/>
</dbReference>
<dbReference type="InterPro" id="IPR036851">
    <property type="entry name" value="Chloroperoxidase-like_sf"/>
</dbReference>
<evidence type="ECO:0000256" key="5">
    <source>
        <dbReference type="ARBA" id="ARBA00023002"/>
    </source>
</evidence>
<feature type="signal peptide" evidence="8">
    <location>
        <begin position="1"/>
        <end position="21"/>
    </location>
</feature>
<evidence type="ECO:0000313" key="11">
    <source>
        <dbReference type="Proteomes" id="UP000077266"/>
    </source>
</evidence>
<evidence type="ECO:0000313" key="10">
    <source>
        <dbReference type="EMBL" id="KZV86804.1"/>
    </source>
</evidence>
<keyword evidence="5" id="KW-0560">Oxidoreductase</keyword>
<evidence type="ECO:0000256" key="6">
    <source>
        <dbReference type="ARBA" id="ARBA00023004"/>
    </source>
</evidence>
<dbReference type="GO" id="GO:0004601">
    <property type="term" value="F:peroxidase activity"/>
    <property type="evidence" value="ECO:0007669"/>
    <property type="project" value="UniProtKB-KW"/>
</dbReference>
<dbReference type="Gene3D" id="1.10.489.10">
    <property type="entry name" value="Chloroperoxidase-like"/>
    <property type="match status" value="1"/>
</dbReference>
<keyword evidence="11" id="KW-1185">Reference proteome</keyword>
<comment type="cofactor">
    <cofactor evidence="1">
        <name>heme b</name>
        <dbReference type="ChEBI" id="CHEBI:60344"/>
    </cofactor>
</comment>
<proteinExistence type="inferred from homology"/>
<sequence>MLLSLKFSVLAIALQLARVLAVPALQPYDSLAGLTRDEVDAFARSVKVVGGQPIPKPIKDTSLKLVNDKKHPWKPLRAGDQRGPCPGLNALASHGWLPRSGVATPGEIVTAVQNGYNMEWTRAVLVTYAAFLVNGNPLTNLLSIGESRGMSWLTGHAPPPPALASGLNTHGTFEGDASLTRSDAFLGDNHSFNETLFQQLIDISNKVGGGKYNVSAAAEMRFQRVQDSIARNPNFNFANPRFNTAFIEAVFPIVFFIDGRLQEAGETGLDLDVMRGFFQDHRMPKDFHRRGTPTGASDSELDFVMAAHDYVPGFNNGSVNSFVADPNFMGTQTETVCALYEKFVNSTVSLYPSPHGDLRKALNKNLDNFYVAVESRCDQIKPYH</sequence>
<evidence type="ECO:0000256" key="7">
    <source>
        <dbReference type="ARBA" id="ARBA00025795"/>
    </source>
</evidence>